<reference evidence="3" key="1">
    <citation type="submission" date="2016-11" db="EMBL/GenBank/DDBJ databases">
        <authorList>
            <person name="Varghese N."/>
            <person name="Submissions S."/>
        </authorList>
    </citation>
    <scope>NUCLEOTIDE SEQUENCE [LARGE SCALE GENOMIC DNA]</scope>
    <source>
        <strain evidence="3">DSM 29440</strain>
    </source>
</reference>
<sequence>MRNFNEEEFNRLNERIDQLLSSREIQSRSQALIHIFLSHRFYCEKVVIDEAWTDGGNDCGIDAIHIDRRGDEAVIHLMQSKVFESVRKASNPFPYSGAEKTVRFFEILKDRRCDLSKIVNPRLEQKILEIRDIVKREFPTFKLWLLGNGMPCNSAQIAPCLKALEREDVQVEEFHLDEIVEFCLNTHSARLNHVFYARDVGVLESGTSELRSVVGYISGFELYKLLRDMRDESKIDYTLFSMNVRGFLGLDNPVNKEIFRTAASSENINFASMNNGITIVGSQCRVNRTASDMPKIGVKRMSIVNGAQTCSAIFDAIKDFYPDMKKFEKLSVLFRVFETEDPDLISKIAVSTNNQSRINPRDLRANDDIQRRLEMELRELGITYKRKRGFQPDGDLDGRVLDALKAGQILLSYVHHDPVKAKRDSDVIFTELYPKVFGSVDASQLLEAVSWFEIIEERKRIVQDDIRIRGQSRTQNTFLTYGVFHVLMLCNLLGPNVAEQEKPKIVDQAIKIISDHIELAGNPAHYAFFRDAKQAEAIRTAAIEPKLL</sequence>
<gene>
    <name evidence="2" type="ORF">SAMN05444002_4080</name>
</gene>
<dbReference type="Proteomes" id="UP000184932">
    <property type="component" value="Unassembled WGS sequence"/>
</dbReference>
<dbReference type="STRING" id="1217970.SAMN05444002_4080"/>
<name>A0A1N6IMM5_9RHOB</name>
<keyword evidence="3" id="KW-1185">Reference proteome</keyword>
<accession>A0A1N6IMM5</accession>
<organism evidence="2 3">
    <name type="scientific">Vannielia litorea</name>
    <dbReference type="NCBI Taxonomy" id="1217970"/>
    <lineage>
        <taxon>Bacteria</taxon>
        <taxon>Pseudomonadati</taxon>
        <taxon>Pseudomonadota</taxon>
        <taxon>Alphaproteobacteria</taxon>
        <taxon>Rhodobacterales</taxon>
        <taxon>Paracoccaceae</taxon>
        <taxon>Vannielia</taxon>
    </lineage>
</organism>
<dbReference type="InterPro" id="IPR018891">
    <property type="entry name" value="AIPR_C"/>
</dbReference>
<protein>
    <submittedName>
        <fullName evidence="2">AIPR protein</fullName>
    </submittedName>
</protein>
<dbReference type="Pfam" id="PF10592">
    <property type="entry name" value="AIPR"/>
    <property type="match status" value="1"/>
</dbReference>
<feature type="domain" description="Abortive phage infection protein C-terminal" evidence="1">
    <location>
        <begin position="240"/>
        <end position="389"/>
    </location>
</feature>
<proteinExistence type="predicted"/>
<evidence type="ECO:0000259" key="1">
    <source>
        <dbReference type="Pfam" id="PF10592"/>
    </source>
</evidence>
<dbReference type="AlphaFoldDB" id="A0A1N6IMM5"/>
<dbReference type="EMBL" id="FSRL01000002">
    <property type="protein sequence ID" value="SIO33254.1"/>
    <property type="molecule type" value="Genomic_DNA"/>
</dbReference>
<evidence type="ECO:0000313" key="2">
    <source>
        <dbReference type="EMBL" id="SIO33254.1"/>
    </source>
</evidence>
<evidence type="ECO:0000313" key="3">
    <source>
        <dbReference type="Proteomes" id="UP000184932"/>
    </source>
</evidence>